<keyword evidence="1" id="KW-0677">Repeat</keyword>
<dbReference type="Pfam" id="PF07554">
    <property type="entry name" value="FIVAR"/>
    <property type="match status" value="2"/>
</dbReference>
<dbReference type="Proteomes" id="UP001652431">
    <property type="component" value="Unassembled WGS sequence"/>
</dbReference>
<protein>
    <submittedName>
        <fullName evidence="5">Bacterial Ig-like domain-containing protein</fullName>
    </submittedName>
</protein>
<keyword evidence="2" id="KW-0175">Coiled coil</keyword>
<evidence type="ECO:0000256" key="2">
    <source>
        <dbReference type="SAM" id="Coils"/>
    </source>
</evidence>
<name>A0ABT2RNK0_9FIRM</name>
<keyword evidence="6" id="KW-1185">Reference proteome</keyword>
<dbReference type="PROSITE" id="PS51272">
    <property type="entry name" value="SLH"/>
    <property type="match status" value="3"/>
</dbReference>
<dbReference type="RefSeq" id="WP_158370448.1">
    <property type="nucleotide sequence ID" value="NZ_JAOQJU010000012.1"/>
</dbReference>
<evidence type="ECO:0000259" key="3">
    <source>
        <dbReference type="PROSITE" id="PS51175"/>
    </source>
</evidence>
<feature type="domain" description="SLH" evidence="4">
    <location>
        <begin position="1675"/>
        <end position="1734"/>
    </location>
</feature>
<reference evidence="5 6" key="1">
    <citation type="journal article" date="2021" name="ISME Commun">
        <title>Automated analysis of genomic sequences facilitates high-throughput and comprehensive description of bacteria.</title>
        <authorList>
            <person name="Hitch T.C.A."/>
        </authorList>
    </citation>
    <scope>NUCLEOTIDE SEQUENCE [LARGE SCALE GENOMIC DNA]</scope>
    <source>
        <strain evidence="5 6">Sanger_03</strain>
    </source>
</reference>
<feature type="coiled-coil region" evidence="2">
    <location>
        <begin position="1637"/>
        <end position="1671"/>
    </location>
</feature>
<dbReference type="PROSITE" id="PS51175">
    <property type="entry name" value="CBM6"/>
    <property type="match status" value="2"/>
</dbReference>
<feature type="domain" description="CBM6" evidence="3">
    <location>
        <begin position="231"/>
        <end position="376"/>
    </location>
</feature>
<evidence type="ECO:0000313" key="5">
    <source>
        <dbReference type="EMBL" id="MCU6686978.1"/>
    </source>
</evidence>
<comment type="caution">
    <text evidence="5">The sequence shown here is derived from an EMBL/GenBank/DDBJ whole genome shotgun (WGS) entry which is preliminary data.</text>
</comment>
<dbReference type="InterPro" id="IPR005084">
    <property type="entry name" value="CBM6"/>
</dbReference>
<evidence type="ECO:0000313" key="6">
    <source>
        <dbReference type="Proteomes" id="UP001652431"/>
    </source>
</evidence>
<dbReference type="InterPro" id="IPR001119">
    <property type="entry name" value="SLH_dom"/>
</dbReference>
<sequence length="1864" mass="204535">MADHKADFVSKWNKYWQEAIDSHKAGKVTKVPEVPQIVINEYATGYDCGIPGRLVNWVARLEDNGLYGCLPFWHQANDLNDLAAEANEGNGAWWTFKWYGDMSGERLAVSSSAYYDELYGLAAIDDEKGSAKVLFGGQDGSSSIQLKNLNKTDLFKNAEYVHIKVEAANFVGMEGAEYDPPTIIDGNFKVDKDGNVSVSMQNMKFSTAYCLTVTEADEAEERDYLTCAYMNYYEAENAQTSGNASVTGLWSDAGKYYGPTKYLSNDGGVLMKQGGTLTYTVQVPVDGRYKLTYVYGNGTGTQRNDAENSIGINQVQTMSVDGGTPVEMTMKNTLLTNNTGNHAEYVDLAAGSHTITVTSADTTENGEVLQDVLVVSYDSAYGEGGTGLRDRYEAEDADFNTLVSNNTYKVNRTSSVKKQTNLEDYSGSGYVTGLSDVSVEDGGGIRWTVVVEESGLYNMELRYQSEKSGEADIYVGNTDASLKNLAKTVSVGQTDGKWQTAVATVYLQKGINIVDLDATADIALDYLDVKQLSEEDTEDLIWTVEAENCIPNGADIEVKTSNGASGNQYVAELAGAQDAKTTVGKYLEFTYTAPADGYYQMQVFQSNDELCGSHSYNTKIIDKYMSVSVMNKDGKETSDERYYFINTYSRDTFKEKTIRIHLSKGENTLRFYNDDGITILYGGSQSVAGTKVLANTTPNLDRFVITPESLEKAVEPKTEYAIAIRTTAGGYAVSAQNTVEEGGTFDVTIVPKTGIDRILVNGKDSTDAAVKRGDGTYALAVKNVKADVSVEVYFEGVNTESVDDYIVNPGFGTGDTAGWEAEKADVNKVVADSYDGYHADMTKGSTLRQNISGIPTGNYYLGVYSKGSDDAAGKVKVRATVKSGKDVVSISEREINLGDAYLQTIIDFWIAEGMDVEIEIDTGSLTKGTVYVDDFSIQTIPARDTSKVDSSVLYFVDCGDNNETTLPDGELFGTRNSTTDRYYGMDGQTGYKWGVVTTEEDYPIDSSDGSAGLWTKWQTTTDWNNQDESDKSKTFRSTAYQTKDNNFEGSHKYIRYAFELEPGDYQIETGYCNKWGSCWGGDVTVKANGNEIETFNMGEATGYTDKFISRTVQAEVGEADGNELALSYERDVNGGTFYISYIKITKVESTSADLSKLEQLYKVVDSLSNEESMYEENSWKALQTAKSAAKVYLDRENVPASEQAEVDSCERTLGNAFNNLKTTASADSNLLYFVDCGDRNPATASEGVVKGTLQGSLTDQVFAKGIDTEYSWGLYDKNGDRDGYEQGNAVATKWINSKADAQDGCPVTESLVFAEGQDSAILGGSLNEEEMYISYKFQMPEAEDGVKYPVEIGLNNTWSNAFNPVVYANYDTDGREQLSADGLEVAGGTPVTVTGEVEAVDGYITIDLRVKPEENRNLTIQLTYISIAQPKEKIVELTDLDVTAPGKTEYQIGEEFDAEGMAVKAVYSDGTTRELSADEYAVRGFYTTTAGSREATVSYKEGIKIMTKSFSYDVKDSQKPVDPVTVSSIAVTAPEKTEYTAGEELDLTGIKITATYSNGDKKDIAVKDCEVSGYDNTKVGEQIVTVAYGGQTATFKVTVKEAAKPNETDKTALEAVVKAAVPDTEKAKYTEESWIAYEEALNQAKEVLADADATQKEIDDAAAALDKAAKALQRKELPYEDVKESDWFYNEVAYNYYEEIMTGMDPTHFGPYVVLPRAQFATILYRMNGEPDVTYTAKFPDVPAGQFYSEAVIWASQIGVVTGYTDSGYFGTNDPITREQMVTMMYRYADYMKYESEEPTDISKFTDADKVTEFAEKAMKWAVGNGIIEGKENADGSYRLDPQGGTSRAECAIIIQRFMEKFDK</sequence>
<evidence type="ECO:0000259" key="4">
    <source>
        <dbReference type="PROSITE" id="PS51272"/>
    </source>
</evidence>
<dbReference type="Gene3D" id="1.20.1270.90">
    <property type="entry name" value="AF1782-like"/>
    <property type="match status" value="1"/>
</dbReference>
<dbReference type="Pfam" id="PF07523">
    <property type="entry name" value="Big_3"/>
    <property type="match status" value="2"/>
</dbReference>
<dbReference type="Pfam" id="PF00395">
    <property type="entry name" value="SLH"/>
    <property type="match status" value="3"/>
</dbReference>
<feature type="domain" description="SLH" evidence="4">
    <location>
        <begin position="1802"/>
        <end position="1864"/>
    </location>
</feature>
<dbReference type="InterPro" id="IPR022038">
    <property type="entry name" value="Ig-like_bact"/>
</dbReference>
<dbReference type="Gene3D" id="1.20.1270.70">
    <property type="entry name" value="Designed single chain three-helix bundle"/>
    <property type="match status" value="1"/>
</dbReference>
<dbReference type="InterPro" id="IPR008979">
    <property type="entry name" value="Galactose-bd-like_sf"/>
</dbReference>
<accession>A0ABT2RNK0</accession>
<evidence type="ECO:0000256" key="1">
    <source>
        <dbReference type="ARBA" id="ARBA00022737"/>
    </source>
</evidence>
<dbReference type="EMBL" id="JAOQJU010000012">
    <property type="protein sequence ID" value="MCU6686978.1"/>
    <property type="molecule type" value="Genomic_DNA"/>
</dbReference>
<feature type="domain" description="CBM6" evidence="3">
    <location>
        <begin position="390"/>
        <end position="530"/>
    </location>
</feature>
<dbReference type="Gene3D" id="2.60.40.3630">
    <property type="match status" value="2"/>
</dbReference>
<gene>
    <name evidence="5" type="ORF">OCV99_10530</name>
</gene>
<dbReference type="Gene3D" id="2.60.120.260">
    <property type="entry name" value="Galactose-binding domain-like"/>
    <property type="match status" value="4"/>
</dbReference>
<dbReference type="SUPFAM" id="SSF49785">
    <property type="entry name" value="Galactose-binding domain-like"/>
    <property type="match status" value="2"/>
</dbReference>
<feature type="domain" description="SLH" evidence="4">
    <location>
        <begin position="1735"/>
        <end position="1799"/>
    </location>
</feature>
<organism evidence="5 6">
    <name type="scientific">Dorea acetigenes</name>
    <dbReference type="NCBI Taxonomy" id="2981787"/>
    <lineage>
        <taxon>Bacteria</taxon>
        <taxon>Bacillati</taxon>
        <taxon>Bacillota</taxon>
        <taxon>Clostridia</taxon>
        <taxon>Lachnospirales</taxon>
        <taxon>Lachnospiraceae</taxon>
        <taxon>Dorea</taxon>
    </lineage>
</organism>
<proteinExistence type="predicted"/>